<sequence length="153" mass="17546">MTYVLHRVNNPPNVWHFDCRADGYFNHLGELPLTVEKSNAELTFSIENNQAKLTYRLQSLTNGIEIAQLFGEVERLDMGSLTYHLVLTLQPTDWQDNSLLRPYLENEFSIATEELLAEAGVSQQIQISYLDKTLTKARLDFLPSNNVWACQLN</sequence>
<organism evidence="1 2">
    <name type="scientific">Shewanella polaris</name>
    <dbReference type="NCBI Taxonomy" id="2588449"/>
    <lineage>
        <taxon>Bacteria</taxon>
        <taxon>Pseudomonadati</taxon>
        <taxon>Pseudomonadota</taxon>
        <taxon>Gammaproteobacteria</taxon>
        <taxon>Alteromonadales</taxon>
        <taxon>Shewanellaceae</taxon>
        <taxon>Shewanella</taxon>
    </lineage>
</organism>
<dbReference type="EMBL" id="CP041036">
    <property type="protein sequence ID" value="QDE32443.1"/>
    <property type="molecule type" value="Genomic_DNA"/>
</dbReference>
<dbReference type="AlphaFoldDB" id="A0A4Y5YJ04"/>
<reference evidence="1 2" key="1">
    <citation type="submission" date="2019-06" db="EMBL/GenBank/DDBJ databases">
        <title>The genome of Shewanella sp. SM1901.</title>
        <authorList>
            <person name="Cha Q."/>
        </authorList>
    </citation>
    <scope>NUCLEOTIDE SEQUENCE [LARGE SCALE GENOMIC DNA]</scope>
    <source>
        <strain evidence="1 2">SM1901</strain>
    </source>
</reference>
<keyword evidence="2" id="KW-1185">Reference proteome</keyword>
<dbReference type="Proteomes" id="UP000319809">
    <property type="component" value="Chromosome"/>
</dbReference>
<evidence type="ECO:0000313" key="2">
    <source>
        <dbReference type="Proteomes" id="UP000319809"/>
    </source>
</evidence>
<name>A0A4Y5YJ04_9GAMM</name>
<gene>
    <name evidence="1" type="ORF">FH971_16635</name>
</gene>
<dbReference type="RefSeq" id="WP_140235076.1">
    <property type="nucleotide sequence ID" value="NZ_CP041036.1"/>
</dbReference>
<protein>
    <submittedName>
        <fullName evidence="1">Uncharacterized protein</fullName>
    </submittedName>
</protein>
<dbReference type="KEGG" id="spol:FH971_16635"/>
<evidence type="ECO:0000313" key="1">
    <source>
        <dbReference type="EMBL" id="QDE32443.1"/>
    </source>
</evidence>
<accession>A0A4Y5YJ04</accession>
<proteinExistence type="predicted"/>